<proteinExistence type="predicted"/>
<evidence type="ECO:0000259" key="1">
    <source>
        <dbReference type="Pfam" id="PF12728"/>
    </source>
</evidence>
<feature type="domain" description="Helix-turn-helix" evidence="1">
    <location>
        <begin position="4"/>
        <end position="51"/>
    </location>
</feature>
<reference evidence="3" key="1">
    <citation type="journal article" date="2019" name="Int. J. Syst. Evol. Microbiol.">
        <title>The Global Catalogue of Microorganisms (GCM) 10K type strain sequencing project: providing services to taxonomists for standard genome sequencing and annotation.</title>
        <authorList>
            <consortium name="The Broad Institute Genomics Platform"/>
            <consortium name="The Broad Institute Genome Sequencing Center for Infectious Disease"/>
            <person name="Wu L."/>
            <person name="Ma J."/>
        </authorList>
    </citation>
    <scope>NUCLEOTIDE SEQUENCE [LARGE SCALE GENOMIC DNA]</scope>
    <source>
        <strain evidence="3">JCM 17688</strain>
    </source>
</reference>
<comment type="caution">
    <text evidence="2">The sequence shown here is derived from an EMBL/GenBank/DDBJ whole genome shotgun (WGS) entry which is preliminary data.</text>
</comment>
<accession>A0ABP8KIC1</accession>
<organism evidence="2 3">
    <name type="scientific">Tsukamurella soli</name>
    <dbReference type="NCBI Taxonomy" id="644556"/>
    <lineage>
        <taxon>Bacteria</taxon>
        <taxon>Bacillati</taxon>
        <taxon>Actinomycetota</taxon>
        <taxon>Actinomycetes</taxon>
        <taxon>Mycobacteriales</taxon>
        <taxon>Tsukamurellaceae</taxon>
        <taxon>Tsukamurella</taxon>
    </lineage>
</organism>
<dbReference type="InterPro" id="IPR010093">
    <property type="entry name" value="SinI_DNA-bd"/>
</dbReference>
<dbReference type="Proteomes" id="UP001500635">
    <property type="component" value="Unassembled WGS sequence"/>
</dbReference>
<keyword evidence="3" id="KW-1185">Reference proteome</keyword>
<name>A0ABP8KIC1_9ACTN</name>
<dbReference type="EMBL" id="BAABFR010000165">
    <property type="protein sequence ID" value="GAA4406815.1"/>
    <property type="molecule type" value="Genomic_DNA"/>
</dbReference>
<evidence type="ECO:0000313" key="3">
    <source>
        <dbReference type="Proteomes" id="UP001500635"/>
    </source>
</evidence>
<dbReference type="InterPro" id="IPR041657">
    <property type="entry name" value="HTH_17"/>
</dbReference>
<gene>
    <name evidence="2" type="ORF">GCM10023147_50580</name>
</gene>
<protein>
    <recommendedName>
        <fullName evidence="1">Helix-turn-helix domain-containing protein</fullName>
    </recommendedName>
</protein>
<sequence length="56" mass="6454">MEELDVEGVAAEMGVCAETVRRLIRTGRLRAMRAGTRGYRIRPEWIRDYRNSTITA</sequence>
<dbReference type="NCBIfam" id="TIGR01764">
    <property type="entry name" value="excise"/>
    <property type="match status" value="1"/>
</dbReference>
<dbReference type="RefSeq" id="WP_345001560.1">
    <property type="nucleotide sequence ID" value="NZ_BAABFR010000165.1"/>
</dbReference>
<evidence type="ECO:0000313" key="2">
    <source>
        <dbReference type="EMBL" id="GAA4406815.1"/>
    </source>
</evidence>
<dbReference type="Pfam" id="PF12728">
    <property type="entry name" value="HTH_17"/>
    <property type="match status" value="1"/>
</dbReference>